<dbReference type="EMBL" id="JAHZSV010000005">
    <property type="protein sequence ID" value="MBW8199268.1"/>
    <property type="molecule type" value="Genomic_DNA"/>
</dbReference>
<protein>
    <submittedName>
        <fullName evidence="1">Uncharacterized protein</fullName>
    </submittedName>
</protein>
<evidence type="ECO:0000313" key="1">
    <source>
        <dbReference type="EMBL" id="MBW8199268.1"/>
    </source>
</evidence>
<proteinExistence type="predicted"/>
<comment type="caution">
    <text evidence="1">The sequence shown here is derived from an EMBL/GenBank/DDBJ whole genome shotgun (WGS) entry which is preliminary data.</text>
</comment>
<name>A0ABS7ENW1_9FLAO</name>
<accession>A0ABS7ENW1</accession>
<sequence>MDKEVEEIVQLGKDSIVQLALKSMDRKVGIQNFSKIDVTTDGKNVFVSLRNPIKYLPIETGFYFDVEISVLEKTASYCPVVNWIVDSEKDSIPFYSETKEINQNIQFVIESMNRSTAVGSIDASNFEDDMTIREHDNYYDVIVVSALQESSFKVEKTSGKIIDVEHAHLTPSPFKNLNKDVGKVIN</sequence>
<organism evidence="1 2">
    <name type="scientific">Flagellimonas abyssi</name>
    <dbReference type="NCBI Taxonomy" id="2864871"/>
    <lineage>
        <taxon>Bacteria</taxon>
        <taxon>Pseudomonadati</taxon>
        <taxon>Bacteroidota</taxon>
        <taxon>Flavobacteriia</taxon>
        <taxon>Flavobacteriales</taxon>
        <taxon>Flavobacteriaceae</taxon>
        <taxon>Flagellimonas</taxon>
    </lineage>
</organism>
<evidence type="ECO:0000313" key="2">
    <source>
        <dbReference type="Proteomes" id="UP001196136"/>
    </source>
</evidence>
<gene>
    <name evidence="1" type="ORF">K1F36_05475</name>
</gene>
<dbReference type="Proteomes" id="UP001196136">
    <property type="component" value="Unassembled WGS sequence"/>
</dbReference>
<keyword evidence="2" id="KW-1185">Reference proteome</keyword>
<reference evidence="1 2" key="1">
    <citation type="submission" date="2021-08" db="EMBL/GenBank/DDBJ databases">
        <title>Muricauda profundi sp. nov., a marine bacterium isolated from deep seawater of the Mariana Trench.</title>
        <authorList>
            <person name="Wei Y."/>
        </authorList>
    </citation>
    <scope>NUCLEOTIDE SEQUENCE [LARGE SCALE GENOMIC DNA]</scope>
    <source>
        <strain evidence="1 2">W52</strain>
    </source>
</reference>
<dbReference type="RefSeq" id="WP_220112900.1">
    <property type="nucleotide sequence ID" value="NZ_JAHZSV010000005.1"/>
</dbReference>